<feature type="chain" id="PRO_5011501833" description="DUF2690 domain-containing protein" evidence="1">
    <location>
        <begin position="24"/>
        <end position="166"/>
    </location>
</feature>
<protein>
    <recommendedName>
        <fullName evidence="4">DUF2690 domain-containing protein</fullName>
    </recommendedName>
</protein>
<keyword evidence="1" id="KW-0732">Signal</keyword>
<dbReference type="EMBL" id="FNON01000004">
    <property type="protein sequence ID" value="SDY13106.1"/>
    <property type="molecule type" value="Genomic_DNA"/>
</dbReference>
<keyword evidence="3" id="KW-1185">Reference proteome</keyword>
<gene>
    <name evidence="2" type="ORF">SAMN05421504_104607</name>
</gene>
<organism evidence="2 3">
    <name type="scientific">Amycolatopsis xylanica</name>
    <dbReference type="NCBI Taxonomy" id="589385"/>
    <lineage>
        <taxon>Bacteria</taxon>
        <taxon>Bacillati</taxon>
        <taxon>Actinomycetota</taxon>
        <taxon>Actinomycetes</taxon>
        <taxon>Pseudonocardiales</taxon>
        <taxon>Pseudonocardiaceae</taxon>
        <taxon>Amycolatopsis</taxon>
    </lineage>
</organism>
<evidence type="ECO:0008006" key="4">
    <source>
        <dbReference type="Google" id="ProtNLM"/>
    </source>
</evidence>
<dbReference type="OrthoDB" id="3400893at2"/>
<accession>A0A1H3HC82</accession>
<evidence type="ECO:0000313" key="3">
    <source>
        <dbReference type="Proteomes" id="UP000199515"/>
    </source>
</evidence>
<reference evidence="2 3" key="1">
    <citation type="submission" date="2016-10" db="EMBL/GenBank/DDBJ databases">
        <authorList>
            <person name="de Groot N.N."/>
        </authorList>
    </citation>
    <scope>NUCLEOTIDE SEQUENCE [LARGE SCALE GENOMIC DNA]</scope>
    <source>
        <strain evidence="2 3">CPCC 202699</strain>
    </source>
</reference>
<sequence length="166" mass="17479">MRLKLAVLLSALSATFGLTSAVAAPAAPSAPAASPVFCSGTSCDGRDATEMGCVADAIPLTGFVVKDDHVTQQPKGDLNYSPACRAVWGEYNTVNADDIHHVVLFVQPEYGGVERSVAKVVTGAGHWETKMAAWNNSVKFCATHSGYDPDATDTGYGGLNVCTRWR</sequence>
<dbReference type="Proteomes" id="UP000199515">
    <property type="component" value="Unassembled WGS sequence"/>
</dbReference>
<dbReference type="RefSeq" id="WP_091291566.1">
    <property type="nucleotide sequence ID" value="NZ_FNON01000004.1"/>
</dbReference>
<feature type="signal peptide" evidence="1">
    <location>
        <begin position="1"/>
        <end position="23"/>
    </location>
</feature>
<evidence type="ECO:0000256" key="1">
    <source>
        <dbReference type="SAM" id="SignalP"/>
    </source>
</evidence>
<dbReference type="STRING" id="589385.SAMN05421504_104607"/>
<name>A0A1H3HC82_9PSEU</name>
<evidence type="ECO:0000313" key="2">
    <source>
        <dbReference type="EMBL" id="SDY13106.1"/>
    </source>
</evidence>
<proteinExistence type="predicted"/>
<dbReference type="AlphaFoldDB" id="A0A1H3HC82"/>